<feature type="non-terminal residue" evidence="1">
    <location>
        <position position="1"/>
    </location>
</feature>
<proteinExistence type="predicted"/>
<gene>
    <name evidence="1" type="ORF">HaLaN_32349</name>
</gene>
<reference evidence="1 2" key="1">
    <citation type="submission" date="2020-02" db="EMBL/GenBank/DDBJ databases">
        <title>Draft genome sequence of Haematococcus lacustris strain NIES-144.</title>
        <authorList>
            <person name="Morimoto D."/>
            <person name="Nakagawa S."/>
            <person name="Yoshida T."/>
            <person name="Sawayama S."/>
        </authorList>
    </citation>
    <scope>NUCLEOTIDE SEQUENCE [LARGE SCALE GENOMIC DNA]</scope>
    <source>
        <strain evidence="1 2">NIES-144</strain>
    </source>
</reference>
<name>A0A6A0AKF5_HAELA</name>
<evidence type="ECO:0008006" key="3">
    <source>
        <dbReference type="Google" id="ProtNLM"/>
    </source>
</evidence>
<evidence type="ECO:0000313" key="1">
    <source>
        <dbReference type="EMBL" id="GFH33038.1"/>
    </source>
</evidence>
<dbReference type="PANTHER" id="PTHR45521:SF2">
    <property type="entry name" value="TRANSDUCIN_WD40 REPEAT-LIKE SUPERFAMILY PROTEIN"/>
    <property type="match status" value="1"/>
</dbReference>
<comment type="caution">
    <text evidence="1">The sequence shown here is derived from an EMBL/GenBank/DDBJ whole genome shotgun (WGS) entry which is preliminary data.</text>
</comment>
<evidence type="ECO:0000313" key="2">
    <source>
        <dbReference type="Proteomes" id="UP000485058"/>
    </source>
</evidence>
<organism evidence="1 2">
    <name type="scientific">Haematococcus lacustris</name>
    <name type="common">Green alga</name>
    <name type="synonym">Haematococcus pluvialis</name>
    <dbReference type="NCBI Taxonomy" id="44745"/>
    <lineage>
        <taxon>Eukaryota</taxon>
        <taxon>Viridiplantae</taxon>
        <taxon>Chlorophyta</taxon>
        <taxon>core chlorophytes</taxon>
        <taxon>Chlorophyceae</taxon>
        <taxon>CS clade</taxon>
        <taxon>Chlamydomonadales</taxon>
        <taxon>Haematococcaceae</taxon>
        <taxon>Haematococcus</taxon>
    </lineage>
</organism>
<dbReference type="PANTHER" id="PTHR45521">
    <property type="entry name" value="TSET COMPLEX MEMBER TSTF"/>
    <property type="match status" value="1"/>
</dbReference>
<sequence>VDSRVVGLEPGSLKEALRLKLETRPTCLAHWPRGLTCSGTHSLLLGTEGSGVLAAWLQAGVLLALHPESGSSRLALNMNGLVPNGAKKQPKLYCVAVHPLQPQWVALATNTGTALLQLDVLLPLPAMALPLRSPLQAITSGGSGITFVTAMGDSVYCVTAALAAPPPA</sequence>
<protein>
    <recommendedName>
        <fullName evidence="3">WD_REPEATS_REGION domain-containing protein</fullName>
    </recommendedName>
</protein>
<feature type="non-terminal residue" evidence="1">
    <location>
        <position position="168"/>
    </location>
</feature>
<dbReference type="InterPro" id="IPR053290">
    <property type="entry name" value="TSET_complex_member"/>
</dbReference>
<dbReference type="Proteomes" id="UP000485058">
    <property type="component" value="Unassembled WGS sequence"/>
</dbReference>
<keyword evidence="2" id="KW-1185">Reference proteome</keyword>
<dbReference type="AlphaFoldDB" id="A0A6A0AKF5"/>
<accession>A0A6A0AKF5</accession>
<dbReference type="EMBL" id="BLLF01007635">
    <property type="protein sequence ID" value="GFH33038.1"/>
    <property type="molecule type" value="Genomic_DNA"/>
</dbReference>